<sequence>MIFLKNHMELPKQDVRYIDTRFDLTNPEWGEETYYKDHVQGAIYWHLEEHLSDMTRIEGRHPAPTKEQMTKLIQVSGLTYDDAIVVYDQGNAPFAARAALLLLWAGFKNISIAREGYGKLREVLPIEGGVVWVPTSNVQLTFEDAYLATQDDVKHQIMSEKPLIDARSNDRYKGIHEPIDSVAGHIPTAINIDWEQLKTEDGLMTQDESAKLFKNLSKQTAIITYCGSGVTAAPLTLALLENDFLNTRLYSGSYSDWILNNHVETSK</sequence>
<dbReference type="Gene3D" id="3.40.250.10">
    <property type="entry name" value="Rhodanese-like domain"/>
    <property type="match status" value="2"/>
</dbReference>
<name>A0ABV8UTY9_9BACL</name>
<evidence type="ECO:0000313" key="5">
    <source>
        <dbReference type="Proteomes" id="UP001595733"/>
    </source>
</evidence>
<dbReference type="CDD" id="cd01449">
    <property type="entry name" value="TST_Repeat_2"/>
    <property type="match status" value="1"/>
</dbReference>
<dbReference type="PROSITE" id="PS50206">
    <property type="entry name" value="RHODANESE_3"/>
    <property type="match status" value="2"/>
</dbReference>
<dbReference type="SMART" id="SM00450">
    <property type="entry name" value="RHOD"/>
    <property type="match status" value="2"/>
</dbReference>
<reference evidence="5" key="1">
    <citation type="journal article" date="2019" name="Int. J. Syst. Evol. Microbiol.">
        <title>The Global Catalogue of Microorganisms (GCM) 10K type strain sequencing project: providing services to taxonomists for standard genome sequencing and annotation.</title>
        <authorList>
            <consortium name="The Broad Institute Genomics Platform"/>
            <consortium name="The Broad Institute Genome Sequencing Center for Infectious Disease"/>
            <person name="Wu L."/>
            <person name="Ma J."/>
        </authorList>
    </citation>
    <scope>NUCLEOTIDE SEQUENCE [LARGE SCALE GENOMIC DNA]</scope>
    <source>
        <strain evidence="5">CCUG 50353</strain>
    </source>
</reference>
<dbReference type="Pfam" id="PF00581">
    <property type="entry name" value="Rhodanese"/>
    <property type="match status" value="2"/>
</dbReference>
<organism evidence="4 5">
    <name type="scientific">Chryseomicrobium palamuruense</name>
    <dbReference type="NCBI Taxonomy" id="682973"/>
    <lineage>
        <taxon>Bacteria</taxon>
        <taxon>Bacillati</taxon>
        <taxon>Bacillota</taxon>
        <taxon>Bacilli</taxon>
        <taxon>Bacillales</taxon>
        <taxon>Caryophanaceae</taxon>
        <taxon>Chryseomicrobium</taxon>
    </lineage>
</organism>
<evidence type="ECO:0000256" key="1">
    <source>
        <dbReference type="ARBA" id="ARBA00022679"/>
    </source>
</evidence>
<accession>A0ABV8UTY9</accession>
<protein>
    <submittedName>
        <fullName evidence="4">Sulfurtransferase</fullName>
        <ecNumber evidence="4">2.8.1.-</ecNumber>
    </submittedName>
</protein>
<evidence type="ECO:0000259" key="3">
    <source>
        <dbReference type="PROSITE" id="PS50206"/>
    </source>
</evidence>
<feature type="domain" description="Rhodanese" evidence="3">
    <location>
        <begin position="157"/>
        <end position="266"/>
    </location>
</feature>
<evidence type="ECO:0000313" key="4">
    <source>
        <dbReference type="EMBL" id="MFC4354614.1"/>
    </source>
</evidence>
<dbReference type="EMBL" id="JBHSEF010000011">
    <property type="protein sequence ID" value="MFC4354614.1"/>
    <property type="molecule type" value="Genomic_DNA"/>
</dbReference>
<keyword evidence="2" id="KW-0677">Repeat</keyword>
<proteinExistence type="predicted"/>
<dbReference type="GO" id="GO:0016740">
    <property type="term" value="F:transferase activity"/>
    <property type="evidence" value="ECO:0007669"/>
    <property type="project" value="UniProtKB-KW"/>
</dbReference>
<dbReference type="InterPro" id="IPR036873">
    <property type="entry name" value="Rhodanese-like_dom_sf"/>
</dbReference>
<dbReference type="PANTHER" id="PTHR11364:SF27">
    <property type="entry name" value="SULFURTRANSFERASE"/>
    <property type="match status" value="1"/>
</dbReference>
<dbReference type="InterPro" id="IPR045078">
    <property type="entry name" value="TST/MPST-like"/>
</dbReference>
<dbReference type="RefSeq" id="WP_378140886.1">
    <property type="nucleotide sequence ID" value="NZ_JBHSEF010000011.1"/>
</dbReference>
<feature type="domain" description="Rhodanese" evidence="3">
    <location>
        <begin position="11"/>
        <end position="128"/>
    </location>
</feature>
<dbReference type="InterPro" id="IPR001763">
    <property type="entry name" value="Rhodanese-like_dom"/>
</dbReference>
<gene>
    <name evidence="4" type="ORF">ACFO0S_05905</name>
</gene>
<dbReference type="EC" id="2.8.1.-" evidence="4"/>
<keyword evidence="1 4" id="KW-0808">Transferase</keyword>
<dbReference type="Proteomes" id="UP001595733">
    <property type="component" value="Unassembled WGS sequence"/>
</dbReference>
<comment type="caution">
    <text evidence="4">The sequence shown here is derived from an EMBL/GenBank/DDBJ whole genome shotgun (WGS) entry which is preliminary data.</text>
</comment>
<keyword evidence="5" id="KW-1185">Reference proteome</keyword>
<dbReference type="SUPFAM" id="SSF52821">
    <property type="entry name" value="Rhodanese/Cell cycle control phosphatase"/>
    <property type="match status" value="2"/>
</dbReference>
<evidence type="ECO:0000256" key="2">
    <source>
        <dbReference type="ARBA" id="ARBA00022737"/>
    </source>
</evidence>
<dbReference type="PANTHER" id="PTHR11364">
    <property type="entry name" value="THIOSULFATE SULFERTANSFERASE"/>
    <property type="match status" value="1"/>
</dbReference>